<dbReference type="Proteomes" id="UP000295008">
    <property type="component" value="Unassembled WGS sequence"/>
</dbReference>
<dbReference type="InterPro" id="IPR053959">
    <property type="entry name" value="YvlB/LiaX_N"/>
</dbReference>
<accession>A0A4R1RBZ6</accession>
<comment type="caution">
    <text evidence="2">The sequence shown here is derived from an EMBL/GenBank/DDBJ whole genome shotgun (WGS) entry which is preliminary data.</text>
</comment>
<protein>
    <recommendedName>
        <fullName evidence="1">YvlB/LiaX N-terminal domain-containing protein</fullName>
    </recommendedName>
</protein>
<evidence type="ECO:0000313" key="2">
    <source>
        <dbReference type="EMBL" id="TCL63308.1"/>
    </source>
</evidence>
<feature type="domain" description="YvlB/LiaX N-terminal" evidence="1">
    <location>
        <begin position="5"/>
        <end position="33"/>
    </location>
</feature>
<proteinExistence type="predicted"/>
<dbReference type="Pfam" id="PF22746">
    <property type="entry name" value="SHOCT-like_DUF2089-C"/>
    <property type="match status" value="1"/>
</dbReference>
<dbReference type="EMBL" id="SLUN01000021">
    <property type="protein sequence ID" value="TCL63308.1"/>
    <property type="molecule type" value="Genomic_DNA"/>
</dbReference>
<evidence type="ECO:0000313" key="3">
    <source>
        <dbReference type="Proteomes" id="UP000295008"/>
    </source>
</evidence>
<keyword evidence="3" id="KW-1185">Reference proteome</keyword>
<dbReference type="AlphaFoldDB" id="A0A4R1RBZ6"/>
<name>A0A4R1RBZ6_HYDET</name>
<organism evidence="2 3">
    <name type="scientific">Hydrogenispora ethanolica</name>
    <dbReference type="NCBI Taxonomy" id="1082276"/>
    <lineage>
        <taxon>Bacteria</taxon>
        <taxon>Bacillati</taxon>
        <taxon>Bacillota</taxon>
        <taxon>Hydrogenispora</taxon>
    </lineage>
</organism>
<sequence length="141" mass="15576">MAMSEEKLKILQMIQDGKISATEGMELLKALDEAEPGETSGLANLNGRFFRVRISAEGNTKVNVNVPLKLLKAVSKFANFGMGFIPPEAKEELNRKGIDLSQIDVEELVRMIEEGLIDCKLVDIDVNDPEKGPVKVEVYVD</sequence>
<gene>
    <name evidence="2" type="ORF">EDC14_102126</name>
</gene>
<evidence type="ECO:0000259" key="1">
    <source>
        <dbReference type="Pfam" id="PF22746"/>
    </source>
</evidence>
<reference evidence="2 3" key="1">
    <citation type="submission" date="2019-03" db="EMBL/GenBank/DDBJ databases">
        <title>Genomic Encyclopedia of Type Strains, Phase IV (KMG-IV): sequencing the most valuable type-strain genomes for metagenomic binning, comparative biology and taxonomic classification.</title>
        <authorList>
            <person name="Goeker M."/>
        </authorList>
    </citation>
    <scope>NUCLEOTIDE SEQUENCE [LARGE SCALE GENOMIC DNA]</scope>
    <source>
        <strain evidence="2 3">LX-B</strain>
    </source>
</reference>